<dbReference type="RefSeq" id="XP_018190136.1">
    <property type="nucleotide sequence ID" value="XM_018334921.1"/>
</dbReference>
<keyword evidence="2" id="KW-1185">Reference proteome</keyword>
<reference evidence="1 2" key="1">
    <citation type="journal article" date="2016" name="Fungal Biol.">
        <title>The genome of Xylona heveae provides a window into fungal endophytism.</title>
        <authorList>
            <person name="Gazis R."/>
            <person name="Kuo A."/>
            <person name="Riley R."/>
            <person name="LaButti K."/>
            <person name="Lipzen A."/>
            <person name="Lin J."/>
            <person name="Amirebrahimi M."/>
            <person name="Hesse C.N."/>
            <person name="Spatafora J.W."/>
            <person name="Henrissat B."/>
            <person name="Hainaut M."/>
            <person name="Grigoriev I.V."/>
            <person name="Hibbett D.S."/>
        </authorList>
    </citation>
    <scope>NUCLEOTIDE SEQUENCE [LARGE SCALE GENOMIC DNA]</scope>
    <source>
        <strain evidence="1 2">TC161</strain>
    </source>
</reference>
<evidence type="ECO:0000313" key="2">
    <source>
        <dbReference type="Proteomes" id="UP000076632"/>
    </source>
</evidence>
<dbReference type="OMA" id="QFALCAN"/>
<dbReference type="STRING" id="1328760.A0A165I9E9"/>
<organism evidence="1 2">
    <name type="scientific">Xylona heveae (strain CBS 132557 / TC161)</name>
    <dbReference type="NCBI Taxonomy" id="1328760"/>
    <lineage>
        <taxon>Eukaryota</taxon>
        <taxon>Fungi</taxon>
        <taxon>Dikarya</taxon>
        <taxon>Ascomycota</taxon>
        <taxon>Pezizomycotina</taxon>
        <taxon>Xylonomycetes</taxon>
        <taxon>Xylonales</taxon>
        <taxon>Xylonaceae</taxon>
        <taxon>Xylona</taxon>
    </lineage>
</organism>
<dbReference type="Proteomes" id="UP000076632">
    <property type="component" value="Unassembled WGS sequence"/>
</dbReference>
<gene>
    <name evidence="1" type="ORF">L228DRAFT_266905</name>
</gene>
<dbReference type="OrthoDB" id="3930471at2759"/>
<sequence length="180" mass="20119">MEAVSDANVAQPNFARIAEHHRGLAEELSKCSNLPSVDTGAALAQTLTSIMTELRDMNRSLNRRMDDMDRRMDERFGNLQREMRQGFHDMQLRIKTVDSNNISRLVNSQIVSNTTDLAPLCALQTGDPIEGFPQTPSEIARLSSQQINSILRALEIDTAGTIDAKRQRLRLYLGLKAVPV</sequence>
<proteinExistence type="predicted"/>
<dbReference type="AlphaFoldDB" id="A0A165I9E9"/>
<dbReference type="GeneID" id="28900058"/>
<accession>A0A165I9E9</accession>
<dbReference type="EMBL" id="KV407456">
    <property type="protein sequence ID" value="KZF24581.1"/>
    <property type="molecule type" value="Genomic_DNA"/>
</dbReference>
<protein>
    <recommendedName>
        <fullName evidence="3">SAP domain-containing protein</fullName>
    </recommendedName>
</protein>
<evidence type="ECO:0008006" key="3">
    <source>
        <dbReference type="Google" id="ProtNLM"/>
    </source>
</evidence>
<name>A0A165I9E9_XYLHT</name>
<dbReference type="InParanoid" id="A0A165I9E9"/>
<evidence type="ECO:0000313" key="1">
    <source>
        <dbReference type="EMBL" id="KZF24581.1"/>
    </source>
</evidence>